<evidence type="ECO:0000313" key="2">
    <source>
        <dbReference type="EMBL" id="GBN11051.1"/>
    </source>
</evidence>
<comment type="caution">
    <text evidence="2">The sequence shown here is derived from an EMBL/GenBank/DDBJ whole genome shotgun (WGS) entry which is preliminary data.</text>
</comment>
<protein>
    <submittedName>
        <fullName evidence="2">Uncharacterized protein</fullName>
    </submittedName>
</protein>
<keyword evidence="1" id="KW-0732">Signal</keyword>
<accession>A0A4Y2L8L1</accession>
<evidence type="ECO:0000313" key="3">
    <source>
        <dbReference type="Proteomes" id="UP000499080"/>
    </source>
</evidence>
<name>A0A4Y2L8L1_ARAVE</name>
<dbReference type="AlphaFoldDB" id="A0A4Y2L8L1"/>
<keyword evidence="3" id="KW-1185">Reference proteome</keyword>
<proteinExistence type="predicted"/>
<organism evidence="2 3">
    <name type="scientific">Araneus ventricosus</name>
    <name type="common">Orbweaver spider</name>
    <name type="synonym">Epeira ventricosa</name>
    <dbReference type="NCBI Taxonomy" id="182803"/>
    <lineage>
        <taxon>Eukaryota</taxon>
        <taxon>Metazoa</taxon>
        <taxon>Ecdysozoa</taxon>
        <taxon>Arthropoda</taxon>
        <taxon>Chelicerata</taxon>
        <taxon>Arachnida</taxon>
        <taxon>Araneae</taxon>
        <taxon>Araneomorphae</taxon>
        <taxon>Entelegynae</taxon>
        <taxon>Araneoidea</taxon>
        <taxon>Araneidae</taxon>
        <taxon>Araneus</taxon>
    </lineage>
</organism>
<reference evidence="2 3" key="1">
    <citation type="journal article" date="2019" name="Sci. Rep.">
        <title>Orb-weaving spider Araneus ventricosus genome elucidates the spidroin gene catalogue.</title>
        <authorList>
            <person name="Kono N."/>
            <person name="Nakamura H."/>
            <person name="Ohtoshi R."/>
            <person name="Moran D.A.P."/>
            <person name="Shinohara A."/>
            <person name="Yoshida Y."/>
            <person name="Fujiwara M."/>
            <person name="Mori M."/>
            <person name="Tomita M."/>
            <person name="Arakawa K."/>
        </authorList>
    </citation>
    <scope>NUCLEOTIDE SEQUENCE [LARGE SCALE GENOMIC DNA]</scope>
</reference>
<dbReference type="EMBL" id="BGPR01005533">
    <property type="protein sequence ID" value="GBN11051.1"/>
    <property type="molecule type" value="Genomic_DNA"/>
</dbReference>
<feature type="chain" id="PRO_5021209811" evidence="1">
    <location>
        <begin position="18"/>
        <end position="111"/>
    </location>
</feature>
<dbReference type="Proteomes" id="UP000499080">
    <property type="component" value="Unassembled WGS sequence"/>
</dbReference>
<gene>
    <name evidence="2" type="ORF">AVEN_22839_1</name>
</gene>
<sequence>MILNLCMSLHCLSVLKCFQMSTLTEVQKPSYNLRVPSFCFLLVFLAKILEINFYVLEVSISDLRGFKASAAAKLLLNEVTLKKIVNDTNSSPVTGYKDYWRVEQHAPQPVS</sequence>
<evidence type="ECO:0000256" key="1">
    <source>
        <dbReference type="SAM" id="SignalP"/>
    </source>
</evidence>
<feature type="signal peptide" evidence="1">
    <location>
        <begin position="1"/>
        <end position="17"/>
    </location>
</feature>